<proteinExistence type="predicted"/>
<comment type="caution">
    <text evidence="1">The sequence shown here is derived from an EMBL/GenBank/DDBJ whole genome shotgun (WGS) entry which is preliminary data.</text>
</comment>
<protein>
    <submittedName>
        <fullName evidence="1">FeoB-associated Cys-rich membrane protein</fullName>
    </submittedName>
</protein>
<dbReference type="EMBL" id="JADKNH010000002">
    <property type="protein sequence ID" value="MBF4692358.1"/>
    <property type="molecule type" value="Genomic_DNA"/>
</dbReference>
<dbReference type="RefSeq" id="WP_194700590.1">
    <property type="nucleotide sequence ID" value="NZ_JADKNH010000002.1"/>
</dbReference>
<sequence length="54" mass="5798">MSTIIVGILIASLLIWAAKRTQRDLKNSKCGGCSGCGLNKQCHSIEEAPVQLKL</sequence>
<accession>A0ABR9ZQE1</accession>
<gene>
    <name evidence="1" type="ORF">ISU02_04485</name>
</gene>
<keyword evidence="2" id="KW-1185">Reference proteome</keyword>
<reference evidence="1 2" key="1">
    <citation type="submission" date="2020-11" db="EMBL/GenBank/DDBJ databases">
        <title>Fusibacter basophilias sp. nov.</title>
        <authorList>
            <person name="Qiu D."/>
        </authorList>
    </citation>
    <scope>NUCLEOTIDE SEQUENCE [LARGE SCALE GENOMIC DNA]</scope>
    <source>
        <strain evidence="1 2">Q10-2</strain>
    </source>
</reference>
<evidence type="ECO:0000313" key="2">
    <source>
        <dbReference type="Proteomes" id="UP000614200"/>
    </source>
</evidence>
<evidence type="ECO:0000313" key="1">
    <source>
        <dbReference type="EMBL" id="MBF4692358.1"/>
    </source>
</evidence>
<dbReference type="Pfam" id="PF12669">
    <property type="entry name" value="FeoB_associated"/>
    <property type="match status" value="1"/>
</dbReference>
<dbReference type="Proteomes" id="UP000614200">
    <property type="component" value="Unassembled WGS sequence"/>
</dbReference>
<organism evidence="1 2">
    <name type="scientific">Fusibacter ferrireducens</name>
    <dbReference type="NCBI Taxonomy" id="2785058"/>
    <lineage>
        <taxon>Bacteria</taxon>
        <taxon>Bacillati</taxon>
        <taxon>Bacillota</taxon>
        <taxon>Clostridia</taxon>
        <taxon>Eubacteriales</taxon>
        <taxon>Eubacteriales Family XII. Incertae Sedis</taxon>
        <taxon>Fusibacter</taxon>
    </lineage>
</organism>
<name>A0ABR9ZQE1_9FIRM</name>